<evidence type="ECO:0000313" key="1">
    <source>
        <dbReference type="EMBL" id="BCJ86656.1"/>
    </source>
</evidence>
<dbReference type="Pfam" id="PF07293">
    <property type="entry name" value="DUF1450"/>
    <property type="match status" value="1"/>
</dbReference>
<dbReference type="AlphaFoldDB" id="A0A7I8DCV0"/>
<organism evidence="1 2">
    <name type="scientific">Effusibacillus dendaii</name>
    <dbReference type="NCBI Taxonomy" id="2743772"/>
    <lineage>
        <taxon>Bacteria</taxon>
        <taxon>Bacillati</taxon>
        <taxon>Bacillota</taxon>
        <taxon>Bacilli</taxon>
        <taxon>Bacillales</taxon>
        <taxon>Alicyclobacillaceae</taxon>
        <taxon>Effusibacillus</taxon>
    </lineage>
</organism>
<evidence type="ECO:0000313" key="2">
    <source>
        <dbReference type="Proteomes" id="UP000593802"/>
    </source>
</evidence>
<protein>
    <recommendedName>
        <fullName evidence="3">DUF1450 domain-containing protein</fullName>
    </recommendedName>
</protein>
<gene>
    <name evidence="1" type="ORF">skT53_16410</name>
</gene>
<name>A0A7I8DCV0_9BACL</name>
<dbReference type="Proteomes" id="UP000593802">
    <property type="component" value="Chromosome"/>
</dbReference>
<evidence type="ECO:0008006" key="3">
    <source>
        <dbReference type="Google" id="ProtNLM"/>
    </source>
</evidence>
<dbReference type="EMBL" id="AP023366">
    <property type="protein sequence ID" value="BCJ86656.1"/>
    <property type="molecule type" value="Genomic_DNA"/>
</dbReference>
<reference evidence="1 2" key="1">
    <citation type="submission" date="2020-08" db="EMBL/GenBank/DDBJ databases">
        <title>Complete Genome Sequence of Effusibacillus dendaii Strain skT53, Isolated from Farmland soil.</title>
        <authorList>
            <person name="Konishi T."/>
            <person name="Kawasaki H."/>
        </authorList>
    </citation>
    <scope>NUCLEOTIDE SEQUENCE [LARGE SCALE GENOMIC DNA]</scope>
    <source>
        <strain evidence="2">skT53</strain>
    </source>
</reference>
<dbReference type="KEGG" id="eff:skT53_16410"/>
<dbReference type="RefSeq" id="WP_200760638.1">
    <property type="nucleotide sequence ID" value="NZ_AP023366.1"/>
</dbReference>
<proteinExistence type="predicted"/>
<dbReference type="InterPro" id="IPR009910">
    <property type="entry name" value="DUF1450"/>
</dbReference>
<accession>A0A7I8DCV0</accession>
<sequence>MVIEICETNETRMWIPDIRAMLPDAEIVVYSCLDHCNACYLTFFTYVDGELLEAYTPQHLLQKLKHIADSTPP</sequence>
<keyword evidence="2" id="KW-1185">Reference proteome</keyword>